<dbReference type="HAMAP" id="MF_02200">
    <property type="entry name" value="NapD"/>
    <property type="match status" value="1"/>
</dbReference>
<evidence type="ECO:0000256" key="2">
    <source>
        <dbReference type="ARBA" id="ARBA00022490"/>
    </source>
</evidence>
<organism evidence="5 6">
    <name type="scientific">Echinimonas agarilytica</name>
    <dbReference type="NCBI Taxonomy" id="1215918"/>
    <lineage>
        <taxon>Bacteria</taxon>
        <taxon>Pseudomonadati</taxon>
        <taxon>Pseudomonadota</taxon>
        <taxon>Gammaproteobacteria</taxon>
        <taxon>Alteromonadales</taxon>
        <taxon>Echinimonadaceae</taxon>
        <taxon>Echinimonas</taxon>
    </lineage>
</organism>
<protein>
    <recommendedName>
        <fullName evidence="4">Chaperone NapD</fullName>
    </recommendedName>
    <alternativeName>
        <fullName evidence="4">NapA signal peptide-binding chaperone NapD</fullName>
    </alternativeName>
</protein>
<keyword evidence="6" id="KW-1185">Reference proteome</keyword>
<keyword evidence="3 4" id="KW-0143">Chaperone</keyword>
<dbReference type="GO" id="GO:0005737">
    <property type="term" value="C:cytoplasm"/>
    <property type="evidence" value="ECO:0007669"/>
    <property type="project" value="UniProtKB-SubCell"/>
</dbReference>
<dbReference type="EMBL" id="JAMQGP010000003">
    <property type="protein sequence ID" value="MCM2679730.1"/>
    <property type="molecule type" value="Genomic_DNA"/>
</dbReference>
<dbReference type="Pfam" id="PF03927">
    <property type="entry name" value="NapD"/>
    <property type="match status" value="1"/>
</dbReference>
<name>A0AA41W6G6_9GAMM</name>
<evidence type="ECO:0000256" key="1">
    <source>
        <dbReference type="ARBA" id="ARBA00004496"/>
    </source>
</evidence>
<gene>
    <name evidence="4" type="primary">napD</name>
    <name evidence="5" type="ORF">NAF29_08645</name>
</gene>
<proteinExistence type="inferred from homology"/>
<dbReference type="Proteomes" id="UP001165393">
    <property type="component" value="Unassembled WGS sequence"/>
</dbReference>
<evidence type="ECO:0000313" key="6">
    <source>
        <dbReference type="Proteomes" id="UP001165393"/>
    </source>
</evidence>
<evidence type="ECO:0000256" key="4">
    <source>
        <dbReference type="HAMAP-Rule" id="MF_02200"/>
    </source>
</evidence>
<comment type="subcellular location">
    <subcellularLocation>
        <location evidence="1 4">Cytoplasm</location>
    </subcellularLocation>
</comment>
<sequence length="107" mass="11765">MSLSSIHTDDLVEESVHLSGVLVRCMPERVVDVSAQINQLKGASVDSLSTDNALIVIIEELEDSMKLADQMHHIQLMSGVISASMIYHHSDKYLEPSSRSASEETVQ</sequence>
<dbReference type="InterPro" id="IPR005623">
    <property type="entry name" value="Chaperone_NapD_NO3_reduct"/>
</dbReference>
<comment type="subunit">
    <text evidence="4">Interacts with the cytoplasmic NapA precursor.</text>
</comment>
<dbReference type="Gene3D" id="3.30.70.920">
    <property type="match status" value="1"/>
</dbReference>
<dbReference type="GO" id="GO:0051224">
    <property type="term" value="P:negative regulation of protein transport"/>
    <property type="evidence" value="ECO:0007669"/>
    <property type="project" value="UniProtKB-UniRule"/>
</dbReference>
<reference evidence="5 6" key="1">
    <citation type="journal article" date="2013" name="Antonie Van Leeuwenhoek">
        <title>Echinimonas agarilytica gen. nov., sp. nov., a new gammaproteobacterium isolated from the sea urchin Strongylocentrotus intermedius.</title>
        <authorList>
            <person name="Nedashkovskaya O.I."/>
            <person name="Stenkova A.M."/>
            <person name="Zhukova N.V."/>
            <person name="Van Trappen S."/>
            <person name="Lee J.S."/>
            <person name="Kim S.B."/>
        </authorList>
    </citation>
    <scope>NUCLEOTIDE SEQUENCE [LARGE SCALE GENOMIC DNA]</scope>
    <source>
        <strain evidence="5 6">KMM 6351</strain>
    </source>
</reference>
<dbReference type="RefSeq" id="WP_251261170.1">
    <property type="nucleotide sequence ID" value="NZ_JAMQGP010000003.1"/>
</dbReference>
<dbReference type="PANTHER" id="PTHR38603:SF1">
    <property type="entry name" value="CHAPERONE NAPD"/>
    <property type="match status" value="1"/>
</dbReference>
<dbReference type="PANTHER" id="PTHR38603">
    <property type="entry name" value="CHAPERONE NAPD"/>
    <property type="match status" value="1"/>
</dbReference>
<evidence type="ECO:0000313" key="5">
    <source>
        <dbReference type="EMBL" id="MCM2679730.1"/>
    </source>
</evidence>
<comment type="function">
    <text evidence="4">Chaperone for NapA, the catalytic subunit of the periplasmic nitrate reductase. It binds directly and specifically to the twin-arginine signal peptide of NapA, preventing premature interaction with the Tat translocase and premature export.</text>
</comment>
<comment type="similarity">
    <text evidence="4">Belongs to the NapD family.</text>
</comment>
<accession>A0AA41W6G6</accession>
<keyword evidence="2 4" id="KW-0963">Cytoplasm</keyword>
<comment type="caution">
    <text evidence="5">The sequence shown here is derived from an EMBL/GenBank/DDBJ whole genome shotgun (WGS) entry which is preliminary data.</text>
</comment>
<evidence type="ECO:0000256" key="3">
    <source>
        <dbReference type="ARBA" id="ARBA00023186"/>
    </source>
</evidence>
<dbReference type="AlphaFoldDB" id="A0AA41W6G6"/>
<dbReference type="GO" id="GO:0005048">
    <property type="term" value="F:signal sequence binding"/>
    <property type="evidence" value="ECO:0007669"/>
    <property type="project" value="UniProtKB-UniRule"/>
</dbReference>